<evidence type="ECO:0000313" key="7">
    <source>
        <dbReference type="EMBL" id="GEC96591.1"/>
    </source>
</evidence>
<keyword evidence="3" id="KW-1003">Cell membrane</keyword>
<name>A0A4Y4CUK2_ZOORA</name>
<dbReference type="Proteomes" id="UP000318422">
    <property type="component" value="Unassembled WGS sequence"/>
</dbReference>
<protein>
    <recommendedName>
        <fullName evidence="9">Na+/H+ antiporter subunit E</fullName>
    </recommendedName>
</protein>
<sequence length="174" mass="19446">MSRWLPSPLLSIGLLLTWLLLNESVAAAHWLLGGALAVVAPLLVRPLLPHGHARLRRPRALLRLLWLSAIEIVRSAFNVGQLILLRKPDAVNSQFIRVPLDLRSPHGLALLSCLINSTPGTVWVDLLPERHELLLHVFDLHDEAWWIDTIKTSYEGPIIEVFETAGRAPEGEKP</sequence>
<keyword evidence="4" id="KW-0812">Transmembrane</keyword>
<comment type="similarity">
    <text evidence="2">Belongs to the CPA3 antiporters (TC 2.A.63) subunit E family.</text>
</comment>
<keyword evidence="8" id="KW-1185">Reference proteome</keyword>
<proteinExistence type="inferred from homology"/>
<organism evidence="7 8">
    <name type="scientific">Zoogloea ramigera</name>
    <dbReference type="NCBI Taxonomy" id="350"/>
    <lineage>
        <taxon>Bacteria</taxon>
        <taxon>Pseudomonadati</taxon>
        <taxon>Pseudomonadota</taxon>
        <taxon>Betaproteobacteria</taxon>
        <taxon>Rhodocyclales</taxon>
        <taxon>Zoogloeaceae</taxon>
        <taxon>Zoogloea</taxon>
    </lineage>
</organism>
<evidence type="ECO:0008006" key="9">
    <source>
        <dbReference type="Google" id="ProtNLM"/>
    </source>
</evidence>
<evidence type="ECO:0000256" key="1">
    <source>
        <dbReference type="ARBA" id="ARBA00004651"/>
    </source>
</evidence>
<comment type="caution">
    <text evidence="7">The sequence shown here is derived from an EMBL/GenBank/DDBJ whole genome shotgun (WGS) entry which is preliminary data.</text>
</comment>
<evidence type="ECO:0000313" key="8">
    <source>
        <dbReference type="Proteomes" id="UP000318422"/>
    </source>
</evidence>
<evidence type="ECO:0000256" key="3">
    <source>
        <dbReference type="ARBA" id="ARBA00022475"/>
    </source>
</evidence>
<evidence type="ECO:0000256" key="2">
    <source>
        <dbReference type="ARBA" id="ARBA00006228"/>
    </source>
</evidence>
<gene>
    <name evidence="7" type="ORF">ZRA01_26640</name>
</gene>
<reference evidence="7 8" key="1">
    <citation type="submission" date="2019-06" db="EMBL/GenBank/DDBJ databases">
        <title>Whole genome shotgun sequence of Zoogloea ramigera NBRC 15342.</title>
        <authorList>
            <person name="Hosoyama A."/>
            <person name="Uohara A."/>
            <person name="Ohji S."/>
            <person name="Ichikawa N."/>
        </authorList>
    </citation>
    <scope>NUCLEOTIDE SEQUENCE [LARGE SCALE GENOMIC DNA]</scope>
    <source>
        <strain evidence="7 8">NBRC 15342</strain>
    </source>
</reference>
<dbReference type="PANTHER" id="PTHR34584:SF1">
    <property type="entry name" value="NA(+)_H(+) ANTIPORTER SUBUNIT E1"/>
    <property type="match status" value="1"/>
</dbReference>
<evidence type="ECO:0000256" key="4">
    <source>
        <dbReference type="ARBA" id="ARBA00022692"/>
    </source>
</evidence>
<dbReference type="RefSeq" id="WP_141353045.1">
    <property type="nucleotide sequence ID" value="NZ_BJNV01000048.1"/>
</dbReference>
<dbReference type="EMBL" id="BJNV01000048">
    <property type="protein sequence ID" value="GEC96591.1"/>
    <property type="molecule type" value="Genomic_DNA"/>
</dbReference>
<dbReference type="GO" id="GO:0005886">
    <property type="term" value="C:plasma membrane"/>
    <property type="evidence" value="ECO:0007669"/>
    <property type="project" value="UniProtKB-SubCell"/>
</dbReference>
<dbReference type="PIRSF" id="PIRSF019239">
    <property type="entry name" value="MrpE"/>
    <property type="match status" value="1"/>
</dbReference>
<dbReference type="PANTHER" id="PTHR34584">
    <property type="entry name" value="NA(+)/H(+) ANTIPORTER SUBUNIT E1"/>
    <property type="match status" value="1"/>
</dbReference>
<comment type="subcellular location">
    <subcellularLocation>
        <location evidence="1">Cell membrane</location>
        <topology evidence="1">Multi-pass membrane protein</topology>
    </subcellularLocation>
</comment>
<evidence type="ECO:0000256" key="6">
    <source>
        <dbReference type="ARBA" id="ARBA00023136"/>
    </source>
</evidence>
<keyword evidence="6" id="KW-0472">Membrane</keyword>
<dbReference type="NCBIfam" id="NF006520">
    <property type="entry name" value="PRK08965.1-4"/>
    <property type="match status" value="1"/>
</dbReference>
<dbReference type="AlphaFoldDB" id="A0A4Y4CUK2"/>
<keyword evidence="5" id="KW-1133">Transmembrane helix</keyword>
<dbReference type="OrthoDB" id="9807187at2"/>
<evidence type="ECO:0000256" key="5">
    <source>
        <dbReference type="ARBA" id="ARBA00022989"/>
    </source>
</evidence>
<accession>A0A4Y4CUK2</accession>
<dbReference type="GO" id="GO:0008324">
    <property type="term" value="F:monoatomic cation transmembrane transporter activity"/>
    <property type="evidence" value="ECO:0007669"/>
    <property type="project" value="InterPro"/>
</dbReference>
<dbReference type="Pfam" id="PF01899">
    <property type="entry name" value="MNHE"/>
    <property type="match status" value="1"/>
</dbReference>
<dbReference type="InterPro" id="IPR002758">
    <property type="entry name" value="Cation_antiport_E"/>
</dbReference>